<dbReference type="Pfam" id="PF06892">
    <property type="entry name" value="Phage_CP76"/>
    <property type="match status" value="1"/>
</dbReference>
<dbReference type="GO" id="GO:0003677">
    <property type="term" value="F:DNA binding"/>
    <property type="evidence" value="ECO:0007669"/>
    <property type="project" value="InterPro"/>
</dbReference>
<name>A0A383E0Q9_9ZZZZ</name>
<dbReference type="EMBL" id="UINC01221728">
    <property type="protein sequence ID" value="SVE50179.1"/>
    <property type="molecule type" value="Genomic_DNA"/>
</dbReference>
<dbReference type="AlphaFoldDB" id="A0A383E0Q9"/>
<reference evidence="1" key="1">
    <citation type="submission" date="2018-05" db="EMBL/GenBank/DDBJ databases">
        <authorList>
            <person name="Lanie J.A."/>
            <person name="Ng W.-L."/>
            <person name="Kazmierczak K.M."/>
            <person name="Andrzejewski T.M."/>
            <person name="Davidsen T.M."/>
            <person name="Wayne K.J."/>
            <person name="Tettelin H."/>
            <person name="Glass J.I."/>
            <person name="Rusch D."/>
            <person name="Podicherti R."/>
            <person name="Tsui H.-C.T."/>
            <person name="Winkler M.E."/>
        </authorList>
    </citation>
    <scope>NUCLEOTIDE SEQUENCE</scope>
</reference>
<protein>
    <submittedName>
        <fullName evidence="1">Uncharacterized protein</fullName>
    </submittedName>
</protein>
<sequence>MAKIRKTASIEKGIEEVVKILSEEEIQQAIGKSASYLRKCSDPDQPQQIDHNDSFKLDKACIEKGKAPPLLTAHEYMISQEFEKLDPDKTKNINDMLVKFTILHGKLAEVITKAHDPESDKGLEISPLEKKEINEAITALENK</sequence>
<proteinExistence type="predicted"/>
<accession>A0A383E0Q9</accession>
<gene>
    <name evidence="1" type="ORF">METZ01_LOCUS503033</name>
</gene>
<dbReference type="InterPro" id="IPR009679">
    <property type="entry name" value="Phage_186_CII-like"/>
</dbReference>
<feature type="non-terminal residue" evidence="1">
    <location>
        <position position="143"/>
    </location>
</feature>
<evidence type="ECO:0000313" key="1">
    <source>
        <dbReference type="EMBL" id="SVE50179.1"/>
    </source>
</evidence>
<organism evidence="1">
    <name type="scientific">marine metagenome</name>
    <dbReference type="NCBI Taxonomy" id="408172"/>
    <lineage>
        <taxon>unclassified sequences</taxon>
        <taxon>metagenomes</taxon>
        <taxon>ecological metagenomes</taxon>
    </lineage>
</organism>